<evidence type="ECO:0000313" key="3">
    <source>
        <dbReference type="EMBL" id="EGW34016.1"/>
    </source>
</evidence>
<evidence type="ECO:0000313" key="4">
    <source>
        <dbReference type="Proteomes" id="UP000000709"/>
    </source>
</evidence>
<dbReference type="Proteomes" id="UP000000709">
    <property type="component" value="Unassembled WGS sequence"/>
</dbReference>
<evidence type="ECO:0000256" key="1">
    <source>
        <dbReference type="SAM" id="MobiDB-lite"/>
    </source>
</evidence>
<protein>
    <recommendedName>
        <fullName evidence="5">Cell wall protein</fullName>
    </recommendedName>
</protein>
<dbReference type="InParanoid" id="G3AJW5"/>
<organism evidence="4">
    <name type="scientific">Spathaspora passalidarum (strain NRRL Y-27907 / 11-Y1)</name>
    <dbReference type="NCBI Taxonomy" id="619300"/>
    <lineage>
        <taxon>Eukaryota</taxon>
        <taxon>Fungi</taxon>
        <taxon>Dikarya</taxon>
        <taxon>Ascomycota</taxon>
        <taxon>Saccharomycotina</taxon>
        <taxon>Pichiomycetes</taxon>
        <taxon>Debaryomycetaceae</taxon>
        <taxon>Spathaspora</taxon>
    </lineage>
</organism>
<sequence length="191" mass="20576">MRFLPVLLVSFAALTSAANSTSTDDSVTDFNYQEFLNGLTKCDFDCYGVAVELAGCLPKGEEGESSTTSSDLQDTTDKGMKKMYKCLCEQDDDFFDKYSKCAKNCPIFSEIIDDDEKDAKKMKQFYCEGATATSELAKTSSSLDGLKSTTASATDTSEEQSNSTSDSTETKENGTGVFGVSLISLLAIALL</sequence>
<feature type="signal peptide" evidence="2">
    <location>
        <begin position="1"/>
        <end position="17"/>
    </location>
</feature>
<proteinExistence type="predicted"/>
<keyword evidence="4" id="KW-1185">Reference proteome</keyword>
<dbReference type="RefSeq" id="XP_007373600.1">
    <property type="nucleotide sequence ID" value="XM_007373538.1"/>
</dbReference>
<accession>G3AJW5</accession>
<feature type="compositionally biased region" description="Low complexity" evidence="1">
    <location>
        <begin position="148"/>
        <end position="161"/>
    </location>
</feature>
<reference evidence="3 4" key="1">
    <citation type="journal article" date="2011" name="Proc. Natl. Acad. Sci. U.S.A.">
        <title>Comparative genomics of xylose-fermenting fungi for enhanced biofuel production.</title>
        <authorList>
            <person name="Wohlbach D.J."/>
            <person name="Kuo A."/>
            <person name="Sato T.K."/>
            <person name="Potts K.M."/>
            <person name="Salamov A.A."/>
            <person name="LaButti K.M."/>
            <person name="Sun H."/>
            <person name="Clum A."/>
            <person name="Pangilinan J.L."/>
            <person name="Lindquist E.A."/>
            <person name="Lucas S."/>
            <person name="Lapidus A."/>
            <person name="Jin M."/>
            <person name="Gunawan C."/>
            <person name="Balan V."/>
            <person name="Dale B.E."/>
            <person name="Jeffries T.W."/>
            <person name="Zinkel R."/>
            <person name="Barry K.W."/>
            <person name="Grigoriev I.V."/>
            <person name="Gasch A.P."/>
        </authorList>
    </citation>
    <scope>NUCLEOTIDE SEQUENCE [LARGE SCALE GENOMIC DNA]</scope>
    <source>
        <strain evidence="4">NRRL Y-27907 / 11-Y1</strain>
    </source>
</reference>
<dbReference type="KEGG" id="spaa:SPAPADRAFT_65205"/>
<name>G3AJW5_SPAPN</name>
<feature type="region of interest" description="Disordered" evidence="1">
    <location>
        <begin position="145"/>
        <end position="172"/>
    </location>
</feature>
<gene>
    <name evidence="3" type="ORF">SPAPADRAFT_65205</name>
</gene>
<evidence type="ECO:0008006" key="5">
    <source>
        <dbReference type="Google" id="ProtNLM"/>
    </source>
</evidence>
<dbReference type="AlphaFoldDB" id="G3AJW5"/>
<feature type="chain" id="PRO_5003442373" description="Cell wall protein" evidence="2">
    <location>
        <begin position="18"/>
        <end position="191"/>
    </location>
</feature>
<keyword evidence="2" id="KW-0732">Signal</keyword>
<evidence type="ECO:0000256" key="2">
    <source>
        <dbReference type="SAM" id="SignalP"/>
    </source>
</evidence>
<dbReference type="HOGENOM" id="CLU_1504358_0_0_1"/>
<dbReference type="GeneID" id="18875027"/>
<dbReference type="EMBL" id="GL996500">
    <property type="protein sequence ID" value="EGW34016.1"/>
    <property type="molecule type" value="Genomic_DNA"/>
</dbReference>